<dbReference type="EMBL" id="CP101185">
    <property type="protein sequence ID" value="UYV96848.1"/>
    <property type="molecule type" value="Genomic_DNA"/>
</dbReference>
<keyword evidence="2" id="KW-1185">Reference proteome</keyword>
<dbReference type="RefSeq" id="WP_264398706.1">
    <property type="nucleotide sequence ID" value="NZ_CP101180.1"/>
</dbReference>
<dbReference type="Proteomes" id="UP001163293">
    <property type="component" value="Chromosome"/>
</dbReference>
<dbReference type="AlphaFoldDB" id="A0AAX3EFX2"/>
<proteinExistence type="predicted"/>
<evidence type="ECO:0000313" key="2">
    <source>
        <dbReference type="Proteomes" id="UP001163293"/>
    </source>
</evidence>
<protein>
    <submittedName>
        <fullName evidence="1">Uncharacterized protein</fullName>
    </submittedName>
</protein>
<accession>A0AAX3EFX2</accession>
<sequence>MSTEWACQYKTFIDGDYDHLIAREEFGNRPLTREAAEEHVTRLNQRHPIARLVSREVTDWKASE</sequence>
<organism evidence="1 2">
    <name type="scientific">Paenarthrobacter ureafaciens</name>
    <dbReference type="NCBI Taxonomy" id="37931"/>
    <lineage>
        <taxon>Bacteria</taxon>
        <taxon>Bacillati</taxon>
        <taxon>Actinomycetota</taxon>
        <taxon>Actinomycetes</taxon>
        <taxon>Micrococcales</taxon>
        <taxon>Micrococcaceae</taxon>
        <taxon>Paenarthrobacter</taxon>
    </lineage>
</organism>
<gene>
    <name evidence="1" type="ORF">NL394_17620</name>
</gene>
<name>A0AAX3EFX2_PAEUR</name>
<reference evidence="1" key="1">
    <citation type="submission" date="2022-07" db="EMBL/GenBank/DDBJ databases">
        <authorList>
            <person name="Wu T."/>
        </authorList>
    </citation>
    <scope>NUCLEOTIDE SEQUENCE</scope>
    <source>
        <strain evidence="1">SD-1</strain>
    </source>
</reference>
<evidence type="ECO:0000313" key="1">
    <source>
        <dbReference type="EMBL" id="UYV96848.1"/>
    </source>
</evidence>